<dbReference type="Gene3D" id="3.30.530.20">
    <property type="match status" value="1"/>
</dbReference>
<evidence type="ECO:0008006" key="3">
    <source>
        <dbReference type="Google" id="ProtNLM"/>
    </source>
</evidence>
<evidence type="ECO:0000313" key="2">
    <source>
        <dbReference type="Proteomes" id="UP000294530"/>
    </source>
</evidence>
<name>A0A976FRT7_BRELC</name>
<keyword evidence="2" id="KW-1185">Reference proteome</keyword>
<proteinExistence type="predicted"/>
<dbReference type="KEGG" id="blac:94351020"/>
<dbReference type="InterPro" id="IPR023393">
    <property type="entry name" value="START-like_dom_sf"/>
</dbReference>
<dbReference type="PANTHER" id="PTHR13510:SF44">
    <property type="entry name" value="RABENOSYN-5"/>
    <property type="match status" value="1"/>
</dbReference>
<protein>
    <recommendedName>
        <fullName evidence="3">FYVE-type domain-containing protein</fullName>
    </recommendedName>
</protein>
<dbReference type="GeneID" id="94351020"/>
<accession>A0A976FRT7</accession>
<dbReference type="EMBL" id="SHOA02000004">
    <property type="protein sequence ID" value="TDH71396.1"/>
    <property type="molecule type" value="Genomic_DNA"/>
</dbReference>
<dbReference type="PANTHER" id="PTHR13510">
    <property type="entry name" value="FYVE-FINGER-CONTAINING RAB5 EFFECTOR PROTEIN RABENOSYN-5-RELATED"/>
    <property type="match status" value="1"/>
</dbReference>
<dbReference type="InterPro" id="IPR052727">
    <property type="entry name" value="Rab4/Rab5_effector"/>
</dbReference>
<dbReference type="AlphaFoldDB" id="A0A976FRT7"/>
<organism evidence="1 2">
    <name type="scientific">Bremia lactucae</name>
    <name type="common">Lettuce downy mildew</name>
    <dbReference type="NCBI Taxonomy" id="4779"/>
    <lineage>
        <taxon>Eukaryota</taxon>
        <taxon>Sar</taxon>
        <taxon>Stramenopiles</taxon>
        <taxon>Oomycota</taxon>
        <taxon>Peronosporomycetes</taxon>
        <taxon>Peronosporales</taxon>
        <taxon>Peronosporaceae</taxon>
        <taxon>Bremia</taxon>
    </lineage>
</organism>
<sequence length="408" mass="45477">MSASISSSHSGLWNTAIHDHLNLSAEESYSLVNLANQAVTDTVEGYEKFRFTDDRVVNPRTWKDVGHRDNVVVYRERSGRRPTYPSIRAMDGSMQLIPCKSAPSVKIVGVLQGTLDDEMYGCFVDSDDTVKMRSAVLGDMVENFHWLATIARPSPEDPFRFCGVARCTLGASVPLAKTRGACLVVSMGMTTTQHGERMGYYVAHSVELSEPINDDSYIRAKCSLCWIKTELTNGKVELYMKGFAAPMGIVPEFAAFPVLVRCVLGIGMTSDAAYSKKLAWMIHDTEKAGERSPLLLMKDCVGRCKKSFRGLKSKAMVRRCHVCRKNVCSTCQVVRKIPIGVTNGSGGINKCSICILCIHRAKTMSAVLFVRRDLHSKRWKSIDAPRTSITTSTEREIMLTERRFYDTR</sequence>
<gene>
    <name evidence="1" type="ORF">CCR75_007288</name>
</gene>
<reference evidence="1 2" key="1">
    <citation type="journal article" date="2021" name="Genome Biol.">
        <title>AFLAP: assembly-free linkage analysis pipeline using k-mers from genome sequencing data.</title>
        <authorList>
            <person name="Fletcher K."/>
            <person name="Zhang L."/>
            <person name="Gil J."/>
            <person name="Han R."/>
            <person name="Cavanaugh K."/>
            <person name="Michelmore R."/>
        </authorList>
    </citation>
    <scope>NUCLEOTIDE SEQUENCE [LARGE SCALE GENOMIC DNA]</scope>
    <source>
        <strain evidence="1 2">SF5</strain>
    </source>
</reference>
<comment type="caution">
    <text evidence="1">The sequence shown here is derived from an EMBL/GenBank/DDBJ whole genome shotgun (WGS) entry which is preliminary data.</text>
</comment>
<evidence type="ECO:0000313" key="1">
    <source>
        <dbReference type="EMBL" id="TDH71396.1"/>
    </source>
</evidence>
<dbReference type="RefSeq" id="XP_067820895.1">
    <property type="nucleotide sequence ID" value="XM_067965349.1"/>
</dbReference>
<dbReference type="OrthoDB" id="155810at2759"/>
<dbReference type="Proteomes" id="UP000294530">
    <property type="component" value="Unassembled WGS sequence"/>
</dbReference>